<dbReference type="Pfam" id="PF02138">
    <property type="entry name" value="Beach"/>
    <property type="match status" value="1"/>
</dbReference>
<dbReference type="Pfam" id="PF14844">
    <property type="entry name" value="PH_BEACH"/>
    <property type="match status" value="1"/>
</dbReference>
<dbReference type="GO" id="GO:0008104">
    <property type="term" value="P:intracellular protein localization"/>
    <property type="evidence" value="ECO:0007669"/>
    <property type="project" value="TreeGrafter"/>
</dbReference>
<dbReference type="InterPro" id="IPR013320">
    <property type="entry name" value="ConA-like_dom_sf"/>
</dbReference>
<reference evidence="6" key="2">
    <citation type="submission" date="2015-02" db="UniProtKB">
        <authorList>
            <consortium name="EnsemblMetazoa"/>
        </authorList>
    </citation>
    <scope>IDENTIFICATION</scope>
</reference>
<dbReference type="PROSITE" id="PS50197">
    <property type="entry name" value="BEACH"/>
    <property type="match status" value="1"/>
</dbReference>
<dbReference type="InterPro" id="IPR036372">
    <property type="entry name" value="BEACH_dom_sf"/>
</dbReference>
<dbReference type="InterPro" id="IPR050865">
    <property type="entry name" value="BEACH_Domain"/>
</dbReference>
<evidence type="ECO:0008006" key="8">
    <source>
        <dbReference type="Google" id="ProtNLM"/>
    </source>
</evidence>
<dbReference type="InterPro" id="IPR000409">
    <property type="entry name" value="BEACH_dom"/>
</dbReference>
<dbReference type="GO" id="GO:0016020">
    <property type="term" value="C:membrane"/>
    <property type="evidence" value="ECO:0007669"/>
    <property type="project" value="TreeGrafter"/>
</dbReference>
<feature type="domain" description="BEACH" evidence="4">
    <location>
        <begin position="1905"/>
        <end position="2197"/>
    </location>
</feature>
<evidence type="ECO:0000259" key="4">
    <source>
        <dbReference type="PROSITE" id="PS50197"/>
    </source>
</evidence>
<protein>
    <recommendedName>
        <fullName evidence="8">BEACH domain-containing protein</fullName>
    </recommendedName>
</protein>
<dbReference type="Pfam" id="PF16057">
    <property type="entry name" value="DUF4800"/>
    <property type="match status" value="1"/>
</dbReference>
<dbReference type="CDD" id="cd06071">
    <property type="entry name" value="Beach"/>
    <property type="match status" value="1"/>
</dbReference>
<dbReference type="EnsemblMetazoa" id="SMAR008890-RA">
    <property type="protein sequence ID" value="SMAR008890-PA"/>
    <property type="gene ID" value="SMAR008890"/>
</dbReference>
<dbReference type="SUPFAM" id="SSF81837">
    <property type="entry name" value="BEACH domain"/>
    <property type="match status" value="1"/>
</dbReference>
<accession>T1J5I8</accession>
<dbReference type="FunFam" id="1.10.1540.10:FF:000001">
    <property type="entry name" value="neurobeachin isoform X1"/>
    <property type="match status" value="1"/>
</dbReference>
<evidence type="ECO:0000313" key="7">
    <source>
        <dbReference type="Proteomes" id="UP000014500"/>
    </source>
</evidence>
<dbReference type="SUPFAM" id="SSF48371">
    <property type="entry name" value="ARM repeat"/>
    <property type="match status" value="1"/>
</dbReference>
<evidence type="ECO:0000256" key="2">
    <source>
        <dbReference type="ARBA" id="ARBA00022737"/>
    </source>
</evidence>
<dbReference type="Proteomes" id="UP000014500">
    <property type="component" value="Unassembled WGS sequence"/>
</dbReference>
<evidence type="ECO:0000256" key="3">
    <source>
        <dbReference type="PROSITE-ProRule" id="PRU00221"/>
    </source>
</evidence>
<dbReference type="InterPro" id="IPR011993">
    <property type="entry name" value="PH-like_dom_sf"/>
</dbReference>
<dbReference type="Gene3D" id="1.10.1540.10">
    <property type="entry name" value="BEACH domain"/>
    <property type="match status" value="1"/>
</dbReference>
<reference evidence="7" key="1">
    <citation type="submission" date="2011-05" db="EMBL/GenBank/DDBJ databases">
        <authorList>
            <person name="Richards S.R."/>
            <person name="Qu J."/>
            <person name="Jiang H."/>
            <person name="Jhangiani S.N."/>
            <person name="Agravi P."/>
            <person name="Goodspeed R."/>
            <person name="Gross S."/>
            <person name="Mandapat C."/>
            <person name="Jackson L."/>
            <person name="Mathew T."/>
            <person name="Pu L."/>
            <person name="Thornton R."/>
            <person name="Saada N."/>
            <person name="Wilczek-Boney K.B."/>
            <person name="Lee S."/>
            <person name="Kovar C."/>
            <person name="Wu Y."/>
            <person name="Scherer S.E."/>
            <person name="Worley K.C."/>
            <person name="Muzny D.M."/>
            <person name="Gibbs R."/>
        </authorList>
    </citation>
    <scope>NUCLEOTIDE SEQUENCE</scope>
    <source>
        <strain evidence="7">Brora</strain>
    </source>
</reference>
<dbReference type="Pfam" id="PF20426">
    <property type="entry name" value="NBCH_WD40"/>
    <property type="match status" value="1"/>
</dbReference>
<dbReference type="SMART" id="SM01026">
    <property type="entry name" value="Beach"/>
    <property type="match status" value="1"/>
</dbReference>
<dbReference type="PROSITE" id="PS00678">
    <property type="entry name" value="WD_REPEATS_1"/>
    <property type="match status" value="1"/>
</dbReference>
<dbReference type="SUPFAM" id="SSF50729">
    <property type="entry name" value="PH domain-like"/>
    <property type="match status" value="1"/>
</dbReference>
<dbReference type="GO" id="GO:0019901">
    <property type="term" value="F:protein kinase binding"/>
    <property type="evidence" value="ECO:0007669"/>
    <property type="project" value="TreeGrafter"/>
</dbReference>
<dbReference type="InterPro" id="IPR001680">
    <property type="entry name" value="WD40_rpt"/>
</dbReference>
<dbReference type="InterPro" id="IPR031570">
    <property type="entry name" value="NBEA/BDCP_DUF4704"/>
</dbReference>
<dbReference type="OMA" id="IVFKVME"/>
<dbReference type="PROSITE" id="PS50294">
    <property type="entry name" value="WD_REPEATS_REGION"/>
    <property type="match status" value="1"/>
</dbReference>
<dbReference type="PANTHER" id="PTHR13743">
    <property type="entry name" value="BEIGE/BEACH-RELATED"/>
    <property type="match status" value="1"/>
</dbReference>
<dbReference type="eggNOG" id="KOG1787">
    <property type="taxonomic scope" value="Eukaryota"/>
</dbReference>
<dbReference type="EMBL" id="JH431865">
    <property type="status" value="NOT_ANNOTATED_CDS"/>
    <property type="molecule type" value="Genomic_DNA"/>
</dbReference>
<organism evidence="6 7">
    <name type="scientific">Strigamia maritima</name>
    <name type="common">European centipede</name>
    <name type="synonym">Geophilus maritimus</name>
    <dbReference type="NCBI Taxonomy" id="126957"/>
    <lineage>
        <taxon>Eukaryota</taxon>
        <taxon>Metazoa</taxon>
        <taxon>Ecdysozoa</taxon>
        <taxon>Arthropoda</taxon>
        <taxon>Myriapoda</taxon>
        <taxon>Chilopoda</taxon>
        <taxon>Pleurostigmophora</taxon>
        <taxon>Geophilomorpha</taxon>
        <taxon>Linotaeniidae</taxon>
        <taxon>Strigamia</taxon>
    </lineage>
</organism>
<sequence>MDLKDELQEIWQVYESKQTEEVFYKYLEKFYIIYNGFSSQISSSEKCEALHLTELPDELLPVLGKSLFLLQEQVDTVISDATLNKAIVIIRCISIICRNFDNIPFVASCDFICDIMMLASRIVSIKLDDQAIKNADTLLREIFSLFECLYDPYSVWRNSINVGNDKCNLTPFQPAVLHIELIPFFYDCFQNRINVWADDVSLHCIHLFGAILSGAEHNAFKLICPATLEILFKILIDVDYSLELKSLILQCLKKIVDVLRNPCPEQQVELSVVFDDYFSCLCHLAGGLKRNLCLVILMLDKLKDLYSSLPHDFTLPGTHFRWTDLFVRLFKEQNLDFNECHSVLVNVINLLPVLFRVVLSFREQLSFDWLRELLGQLSPVSDSILDALINLACEDESKENTRRVLQNPQVIEILLNLFPLLSIEQQERLSAVLLVVCCQHLHSRMNCCQTDVIGKVTKLLEKFRGSEKTAVILIQILKHLGRDSITSQQLKNLLLLLRPDGDNQYPYTIHLAQAISSMAKREGYECASHFWDFQDKNHGIIVPSIRRIPGTGFSVHVWLRLDSLREPLASTKPTNVLYRRHLYSFHTSLGMGFEAFFLHDGILVVAVCIKKEYMTMYIMDTPLDDGFWHSVAICHANARRPFSQSQVTVYIDGRLKASAQLKCPTLAEPFTYCRIGSPGPKTNVKGSEELATSLLHGASEKILSNIPTFFSLPSSFKSTQQDPSVKVIATGMQDKMWGPQQYLRGQMSSITVFSESLPAAQVKALYTAGANNLNSVVADENSEVTDISKVVFCYHAKACYDMICSDLSPGTLYEGRVTAPCHATHDIRDCINCIGGVYSLFPMLSLANNVQSAVKMPSPVLERQKSSPEDDDWIVVSNSQYSDDLLHRNIVASFLIMLRNFIKNHTVNQEHLLNARGIAIIAELLVEVPPNTICVHVLMAVQLLVESLGVGGHNGGDGGDTTAHGLLRALYQHVLFNFRIWNKSDFPVRIGHIQYLSTIIKDNRRYFRKKYGVQFFLDVIRHYYTSSSTLNNDDVKTIRNSLLGLIKYFLIRDTNHAEVSALLGFLISVKNEDMVGELLDMLLAIFGKLLFGIMANQKFSMKLKYKVLKFITALLKTDRVSDKHKSRLRLQDTGIPGLTNFLQAKTLSSEMAIMLLDFVLLSDKPFIYQGLLALLHLTREFGVSVKLQFATKLLDVLKNRPSAASLIAKQQSWQDSILCLLVKQPVDVSIIPKMVEAAATSHREISQGIEPTEFFSSEMLNENNECLISSSPSNFSIPAIELERPGFKDSIDVSSKGSSDDLSLTPTRSEVCRSYSEVSEKSIADDSEVRSLHESYKGDIEETEQEEVLLLKHVATVLATVFWRGIDGSDPSSWAERGRLFTCINLWALNNELFASHLELKRLILEHALQNAIADLNSSSGQLIASNSENARELMRWLYDFVVVDPNKDYSKKLSVELLDGVLCLLDTLLVFEESSALETWTEMTHLGMSFLVACAACDNLELCAVAIPKLHGLVQARSLSNVEEAGFLLGSIHSIIFRDVSENEQEHYSFLVPVLKALVEKVGPRLNIHRYLHCLPSSQPGPSFFEDFQIYCQSDEWIAFIEQHVKPLMDKYMSVNLVQIPDAMNDFWNLCYEATMIGIHTRNREWGECKLRFQSQILQPYNSRRLEESGRFQQCVMHIRNQSLLVKKVWTQMCVTLMGPRGAWNDNNNDQHWKLVPHENLSRMRLKLGVQFNFNDHADASQLRDNLGVSRGTNESLPLSLTIEAKANAVQEDSLEDEEINVLPLVENTGSDIGAKEKLILKENCELITLMSIVKGRLEITTTHVYFFDSSPIHEDFDRQDFKWNLSQLREVHLRRYNLRRSALELFLVDQTNYFLNFTSKTRNKVYSRLISLRPPNLFYHSSRTPAELLRSSGLIQKWVNREISNFDYLMQLNTIAGRTYNDLSQYPVFPWVLADFNCPELNLNDPNVFRDLSKPIGVVNTKKIAEVKAKYDDFEDSSGVFAKFHYGTHYSNSAGVLHYLVRLEPFTSLHVELQSGRFDVADRQFHSVPGTWRMLMESTNDVKELIPEFYYLPEFLTNMNNYDLGILQECEKTVNDVELPVWATDSHDFIYKHRQALESEYVSTHLHDWIDLIFGYKQKGEEAVKALNVFFYCSYEGAVDLDAVKSEFEREQLEKMINNFGQTPCQLIKEPHPPCLPLDLAKQRSLKDPTRPPSVFRFLDQLKAFYIEISTDSDPLIFTMIPRNQARSFIQQSILDNLITIGKSGLVGIHGWLPLDKFIPHYFTFDKDPTLNNAKIRKKIGNFFQPGLEVKADLFAVTHDGRLLITGGHWDNTIRVYSLVRGKVVSLVAGHWDVVTCLAIDYFGSRLVSGSRDTTCCVWELVQVGGVTQGLSQKPLQVLVGHSSPITCVQVMSELDTVVSGSDSGHVNVHSMRDGTLLRTIDPPIHKWKIIVSHVCLSELGQIVVVYHQQRMTSSLNSRHMFGSENDVSARASSTSKSLVRVFSINGHQLAQESSLHCITVAVVTGSHIVMGNQHGQLIIKDLHKLKTLTSLSLHIPILHLSVAPRDTHILACLNDGKLIVVGVCPRSADSKS</sequence>
<dbReference type="HOGENOM" id="CLU_000218_0_1_1"/>
<dbReference type="GO" id="GO:0005829">
    <property type="term" value="C:cytosol"/>
    <property type="evidence" value="ECO:0007669"/>
    <property type="project" value="TreeGrafter"/>
</dbReference>
<dbReference type="InterPro" id="IPR046851">
    <property type="entry name" value="NBCH_WD40"/>
</dbReference>
<dbReference type="CDD" id="cd01201">
    <property type="entry name" value="PH_BEACH"/>
    <property type="match status" value="1"/>
</dbReference>
<dbReference type="SMART" id="SM00320">
    <property type="entry name" value="WD40"/>
    <property type="match status" value="4"/>
</dbReference>
<keyword evidence="2" id="KW-0677">Repeat</keyword>
<keyword evidence="1 3" id="KW-0853">WD repeat</keyword>
<dbReference type="InterPro" id="IPR019775">
    <property type="entry name" value="WD40_repeat_CS"/>
</dbReference>
<dbReference type="Pfam" id="PF15787">
    <property type="entry name" value="DUF4704"/>
    <property type="match status" value="1"/>
</dbReference>
<evidence type="ECO:0000313" key="6">
    <source>
        <dbReference type="EnsemblMetazoa" id="SMAR008890-PA"/>
    </source>
</evidence>
<evidence type="ECO:0000259" key="5">
    <source>
        <dbReference type="PROSITE" id="PS51783"/>
    </source>
</evidence>
<dbReference type="InterPro" id="IPR016024">
    <property type="entry name" value="ARM-type_fold"/>
</dbReference>
<dbReference type="SUPFAM" id="SSF50978">
    <property type="entry name" value="WD40 repeat-like"/>
    <property type="match status" value="1"/>
</dbReference>
<dbReference type="InterPro" id="IPR015943">
    <property type="entry name" value="WD40/YVTN_repeat-like_dom_sf"/>
</dbReference>
<dbReference type="SUPFAM" id="SSF49899">
    <property type="entry name" value="Concanavalin A-like lectins/glucanases"/>
    <property type="match status" value="1"/>
</dbReference>
<dbReference type="Gene3D" id="2.60.120.200">
    <property type="match status" value="1"/>
</dbReference>
<dbReference type="PANTHER" id="PTHR13743:SF112">
    <property type="entry name" value="BEACH DOMAIN-CONTAINING PROTEIN"/>
    <property type="match status" value="1"/>
</dbReference>
<feature type="repeat" description="WD" evidence="3">
    <location>
        <begin position="2350"/>
        <end position="2383"/>
    </location>
</feature>
<dbReference type="PhylomeDB" id="T1J5I8"/>
<dbReference type="InterPro" id="IPR036322">
    <property type="entry name" value="WD40_repeat_dom_sf"/>
</dbReference>
<dbReference type="PROSITE" id="PS50082">
    <property type="entry name" value="WD_REPEATS_2"/>
    <property type="match status" value="1"/>
</dbReference>
<dbReference type="InterPro" id="IPR023362">
    <property type="entry name" value="PH-BEACH_dom"/>
</dbReference>
<dbReference type="Gene3D" id="2.30.29.30">
    <property type="entry name" value="Pleckstrin-homology domain (PH domain)/Phosphotyrosine-binding domain (PTB)"/>
    <property type="match status" value="1"/>
</dbReference>
<dbReference type="Gene3D" id="2.130.10.10">
    <property type="entry name" value="YVTN repeat-like/Quinoprotein amine dehydrogenase"/>
    <property type="match status" value="1"/>
</dbReference>
<name>T1J5I8_STRMM</name>
<feature type="domain" description="BEACH-type PH" evidence="5">
    <location>
        <begin position="1795"/>
        <end position="1892"/>
    </location>
</feature>
<dbReference type="PROSITE" id="PS51783">
    <property type="entry name" value="PH_BEACH"/>
    <property type="match status" value="1"/>
</dbReference>
<proteinExistence type="predicted"/>
<evidence type="ECO:0000256" key="1">
    <source>
        <dbReference type="ARBA" id="ARBA00022574"/>
    </source>
</evidence>
<dbReference type="STRING" id="126957.T1J5I8"/>
<keyword evidence="7" id="KW-1185">Reference proteome</keyword>